<comment type="caution">
    <text evidence="6">The sequence shown here is derived from an EMBL/GenBank/DDBJ whole genome shotgun (WGS) entry which is preliminary data.</text>
</comment>
<evidence type="ECO:0000313" key="6">
    <source>
        <dbReference type="EMBL" id="GLI42975.1"/>
    </source>
</evidence>
<dbReference type="Gene3D" id="1.10.260.40">
    <property type="entry name" value="lambda repressor-like DNA-binding domains"/>
    <property type="match status" value="1"/>
</dbReference>
<dbReference type="SUPFAM" id="SSF53822">
    <property type="entry name" value="Periplasmic binding protein-like I"/>
    <property type="match status" value="1"/>
</dbReference>
<dbReference type="InterPro" id="IPR010982">
    <property type="entry name" value="Lambda_DNA-bd_dom_sf"/>
</dbReference>
<keyword evidence="1" id="KW-0805">Transcription regulation</keyword>
<evidence type="ECO:0000256" key="3">
    <source>
        <dbReference type="ARBA" id="ARBA00023163"/>
    </source>
</evidence>
<dbReference type="SUPFAM" id="SSF47413">
    <property type="entry name" value="lambda repressor-like DNA-binding domains"/>
    <property type="match status" value="1"/>
</dbReference>
<dbReference type="InterPro" id="IPR028082">
    <property type="entry name" value="Peripla_BP_I"/>
</dbReference>
<proteinExistence type="predicted"/>
<dbReference type="EMBL" id="BSDT01000001">
    <property type="protein sequence ID" value="GLI42975.1"/>
    <property type="molecule type" value="Genomic_DNA"/>
</dbReference>
<keyword evidence="2" id="KW-0238">DNA-binding</keyword>
<evidence type="ECO:0000256" key="1">
    <source>
        <dbReference type="ARBA" id="ARBA00023015"/>
    </source>
</evidence>
<accession>A0A9W6LH69</accession>
<dbReference type="AlphaFoldDB" id="A0A9W6LH69"/>
<gene>
    <name evidence="6" type="ORF">GALLR39Z86_28250</name>
</gene>
<dbReference type="GO" id="GO:0000976">
    <property type="term" value="F:transcription cis-regulatory region binding"/>
    <property type="evidence" value="ECO:0007669"/>
    <property type="project" value="TreeGrafter"/>
</dbReference>
<dbReference type="PROSITE" id="PS50943">
    <property type="entry name" value="HTH_CROC1"/>
    <property type="match status" value="1"/>
</dbReference>
<dbReference type="GO" id="GO:0003700">
    <property type="term" value="F:DNA-binding transcription factor activity"/>
    <property type="evidence" value="ECO:0007669"/>
    <property type="project" value="TreeGrafter"/>
</dbReference>
<dbReference type="PANTHER" id="PTHR30146:SF109">
    <property type="entry name" value="HTH-TYPE TRANSCRIPTIONAL REGULATOR GALS"/>
    <property type="match status" value="1"/>
</dbReference>
<evidence type="ECO:0000259" key="4">
    <source>
        <dbReference type="PROSITE" id="PS50932"/>
    </source>
</evidence>
<dbReference type="InterPro" id="IPR001387">
    <property type="entry name" value="Cro/C1-type_HTH"/>
</dbReference>
<dbReference type="PROSITE" id="PS50932">
    <property type="entry name" value="HTH_LACI_2"/>
    <property type="match status" value="1"/>
</dbReference>
<dbReference type="Pfam" id="PF00356">
    <property type="entry name" value="LacI"/>
    <property type="match status" value="1"/>
</dbReference>
<evidence type="ECO:0000313" key="7">
    <source>
        <dbReference type="Proteomes" id="UP001144313"/>
    </source>
</evidence>
<keyword evidence="3" id="KW-0804">Transcription</keyword>
<name>A0A9W6LH69_9ACTN</name>
<dbReference type="RefSeq" id="WP_270113306.1">
    <property type="nucleotide sequence ID" value="NZ_BAAAOL010000017.1"/>
</dbReference>
<dbReference type="Proteomes" id="UP001144313">
    <property type="component" value="Unassembled WGS sequence"/>
</dbReference>
<dbReference type="Pfam" id="PF13377">
    <property type="entry name" value="Peripla_BP_3"/>
    <property type="match status" value="1"/>
</dbReference>
<protein>
    <submittedName>
        <fullName evidence="6">LacI family transcriptional regulator</fullName>
    </submittedName>
</protein>
<dbReference type="SMART" id="SM00354">
    <property type="entry name" value="HTH_LACI"/>
    <property type="match status" value="1"/>
</dbReference>
<evidence type="ECO:0000259" key="5">
    <source>
        <dbReference type="PROSITE" id="PS50943"/>
    </source>
</evidence>
<keyword evidence="7" id="KW-1185">Reference proteome</keyword>
<dbReference type="Gene3D" id="3.40.50.2300">
    <property type="match status" value="2"/>
</dbReference>
<dbReference type="PANTHER" id="PTHR30146">
    <property type="entry name" value="LACI-RELATED TRANSCRIPTIONAL REPRESSOR"/>
    <property type="match status" value="1"/>
</dbReference>
<feature type="domain" description="HTH cro/C1-type" evidence="5">
    <location>
        <begin position="12"/>
        <end position="45"/>
    </location>
</feature>
<dbReference type="CDD" id="cd01392">
    <property type="entry name" value="HTH_LacI"/>
    <property type="match status" value="1"/>
</dbReference>
<dbReference type="InterPro" id="IPR046335">
    <property type="entry name" value="LacI/GalR-like_sensor"/>
</dbReference>
<organism evidence="6 7">
    <name type="scientific">Glycomyces algeriensis</name>
    <dbReference type="NCBI Taxonomy" id="256037"/>
    <lineage>
        <taxon>Bacteria</taxon>
        <taxon>Bacillati</taxon>
        <taxon>Actinomycetota</taxon>
        <taxon>Actinomycetes</taxon>
        <taxon>Glycomycetales</taxon>
        <taxon>Glycomycetaceae</taxon>
        <taxon>Glycomyces</taxon>
    </lineage>
</organism>
<evidence type="ECO:0000256" key="2">
    <source>
        <dbReference type="ARBA" id="ARBA00023125"/>
    </source>
</evidence>
<sequence>MTERSTESRRPTIKQVASLAGVSHQTVSRYLRSRSGLKPATLARIDAAVSELNYRPNLVARSMRTRRTGRLAILLPTMVFNPSRMLHGATEAAHEAGFTVEAISVIGDTETRTERMLEIAGTGQVEGILALAPVSPGIEDHLPQGETIVVAADFDDQMRGIGELADAAPLVEIIERLAAFGHRRFFHVAGNLQFASARARKAAYLETVERLGLESAGVVDGDWSGRSGYDAVHSLADEAMPTAVIAANDVVAAGAIRALIERGLDIPGDASVTGWDNNEVCEYLPPSLTSVEVNLEGLGRNAMLSLVKAISGRELEPAPRPLQRVIWRESTGPTTPR</sequence>
<feature type="domain" description="HTH lacI-type" evidence="4">
    <location>
        <begin position="11"/>
        <end position="65"/>
    </location>
</feature>
<dbReference type="InterPro" id="IPR000843">
    <property type="entry name" value="HTH_LacI"/>
</dbReference>
<reference evidence="6" key="1">
    <citation type="submission" date="2022-12" db="EMBL/GenBank/DDBJ databases">
        <title>Reference genome sequencing for broad-spectrum identification of bacterial and archaeal isolates by mass spectrometry.</title>
        <authorList>
            <person name="Sekiguchi Y."/>
            <person name="Tourlousse D.M."/>
        </authorList>
    </citation>
    <scope>NUCLEOTIDE SEQUENCE</scope>
    <source>
        <strain evidence="6">LLR39Z86</strain>
    </source>
</reference>